<dbReference type="OrthoDB" id="1938465at2759"/>
<dbReference type="InterPro" id="IPR036397">
    <property type="entry name" value="RNaseH_sf"/>
</dbReference>
<feature type="compositionally biased region" description="Low complexity" evidence="1">
    <location>
        <begin position="256"/>
        <end position="268"/>
    </location>
</feature>
<dbReference type="SUPFAM" id="SSF53098">
    <property type="entry name" value="Ribonuclease H-like"/>
    <property type="match status" value="1"/>
</dbReference>
<dbReference type="InterPro" id="IPR054722">
    <property type="entry name" value="PolX-like_BBD"/>
</dbReference>
<proteinExistence type="predicted"/>
<dbReference type="InterPro" id="IPR057670">
    <property type="entry name" value="SH3_retrovirus"/>
</dbReference>
<protein>
    <submittedName>
        <fullName evidence="3">Retrovirus-related Pol polyprotein from transposon TNT 1-94</fullName>
    </submittedName>
</protein>
<dbReference type="InterPro" id="IPR025724">
    <property type="entry name" value="GAG-pre-integrase_dom"/>
</dbReference>
<dbReference type="PROSITE" id="PS50994">
    <property type="entry name" value="INTEGRASE"/>
    <property type="match status" value="1"/>
</dbReference>
<reference evidence="3 4" key="1">
    <citation type="submission" date="2019-08" db="EMBL/GenBank/DDBJ databases">
        <title>Draft genome sequences of two oriental melons (Cucumis melo L. var makuwa).</title>
        <authorList>
            <person name="Kwon S.-Y."/>
        </authorList>
    </citation>
    <scope>NUCLEOTIDE SEQUENCE [LARGE SCALE GENOMIC DNA]</scope>
    <source>
        <strain evidence="4">cv. SW 3</strain>
        <tissue evidence="3">Leaf</tissue>
    </source>
</reference>
<dbReference type="InterPro" id="IPR012337">
    <property type="entry name" value="RNaseH-like_sf"/>
</dbReference>
<comment type="caution">
    <text evidence="3">The sequence shown here is derived from an EMBL/GenBank/DDBJ whole genome shotgun (WGS) entry which is preliminary data.</text>
</comment>
<sequence length="898" mass="100676">MSSTSSLLGVENTEASSPINQIFGSGNKISLVKLNDDTFLLWKFQILTALEAYDLENFLESESEPPSKYLISTESSSASATGTPNPAYKVWKRQDRLISSWLLGSMSEEILNQMLHCKSAKEIWETLQGIFSSRYLAQAMQFKNKLHNIKKGSMPLKEYFLKILQCVDALASINKPVSSDDHILYILAGLGSDYQSMISVISARTDSPSVQEVMSLLLTQESQNESKLISETALPSVNIVTQTTEKGAESYIRTNQNNYHNNHSYNQRGGRGNGRSNRGRRGNRNKPQCQICAKLGYSADRCFFRYTPRSNSSGYSPNSHNTSYTNMNNHPQMSAMVAALDLNIDSNWYPDSGATNHLTHSLSNLSIGSEYGGGNQIYAANGSGLPITHYGSMSFNSSTLPFKSFTLNNLLQVPSITKNLISVSQFAKDNHVFFEFHPTLCYVKDLDTGQVLLQGLLNDGLYKFTIEPSHKRLHHSNSNTKPVFNTVVPKSNTPLLDLWHRRLGHPHLPIVKAVLNHIDNSSGTINKLNFCEACALGKHHALPFSHSLTLYTHPLQLITCDLWGPAVNVSHNGFRYYISFVDAYSRYTWIYFLNSKSDAFLAFQKFKTCVEKSLGQSIKSLQTDGGTEFKPFKPFLDQHGIEHRITCPYTSKQNDIVERKHRYIMEMGLTLLSQATLPLSFWDEAFSTSVYLINRLPTPVLDNISPLEKLFCRKPNFPSLRVFGCKCYPYLRPYQSHKLSLRSTPCTFLGYSTSHKGYKCLASDGRLFISRHVLFDENSFPYASFASHSSTPKSKDVLSPPLHSIIPSSLMNHNEDRRHTDTVSDNTDHLNPTIVYPLETGTQESSRDDGNSGGITQSPSSMEPSHQTDSGMNTQLQSTSIHPMITQSKLVFLNQKYS</sequence>
<evidence type="ECO:0000313" key="4">
    <source>
        <dbReference type="Proteomes" id="UP000321393"/>
    </source>
</evidence>
<accession>A0A5A7U233</accession>
<dbReference type="Pfam" id="PF13976">
    <property type="entry name" value="gag_pre-integrs"/>
    <property type="match status" value="1"/>
</dbReference>
<feature type="compositionally biased region" description="Basic and acidic residues" evidence="1">
    <location>
        <begin position="813"/>
        <end position="828"/>
    </location>
</feature>
<feature type="domain" description="Integrase catalytic" evidence="2">
    <location>
        <begin position="550"/>
        <end position="714"/>
    </location>
</feature>
<dbReference type="EMBL" id="SSTE01012924">
    <property type="protein sequence ID" value="KAA0048297.1"/>
    <property type="molecule type" value="Genomic_DNA"/>
</dbReference>
<dbReference type="Pfam" id="PF14223">
    <property type="entry name" value="Retrotran_gag_2"/>
    <property type="match status" value="1"/>
</dbReference>
<gene>
    <name evidence="3" type="ORF">E6C27_scaffold264G00060</name>
</gene>
<name>A0A5A7U233_CUCMM</name>
<feature type="compositionally biased region" description="Polar residues" evidence="1">
    <location>
        <begin position="854"/>
        <end position="874"/>
    </location>
</feature>
<dbReference type="AlphaFoldDB" id="A0A5A7U233"/>
<organism evidence="3 4">
    <name type="scientific">Cucumis melo var. makuwa</name>
    <name type="common">Oriental melon</name>
    <dbReference type="NCBI Taxonomy" id="1194695"/>
    <lineage>
        <taxon>Eukaryota</taxon>
        <taxon>Viridiplantae</taxon>
        <taxon>Streptophyta</taxon>
        <taxon>Embryophyta</taxon>
        <taxon>Tracheophyta</taxon>
        <taxon>Spermatophyta</taxon>
        <taxon>Magnoliopsida</taxon>
        <taxon>eudicotyledons</taxon>
        <taxon>Gunneridae</taxon>
        <taxon>Pentapetalae</taxon>
        <taxon>rosids</taxon>
        <taxon>fabids</taxon>
        <taxon>Cucurbitales</taxon>
        <taxon>Cucurbitaceae</taxon>
        <taxon>Benincaseae</taxon>
        <taxon>Cucumis</taxon>
    </lineage>
</organism>
<dbReference type="PANTHER" id="PTHR47481">
    <property type="match status" value="1"/>
</dbReference>
<dbReference type="Pfam" id="PF00665">
    <property type="entry name" value="rve"/>
    <property type="match status" value="1"/>
</dbReference>
<feature type="region of interest" description="Disordered" evidence="1">
    <location>
        <begin position="256"/>
        <end position="286"/>
    </location>
</feature>
<feature type="region of interest" description="Disordered" evidence="1">
    <location>
        <begin position="804"/>
        <end position="874"/>
    </location>
</feature>
<dbReference type="GO" id="GO:0003676">
    <property type="term" value="F:nucleic acid binding"/>
    <property type="evidence" value="ECO:0007669"/>
    <property type="project" value="InterPro"/>
</dbReference>
<evidence type="ECO:0000313" key="3">
    <source>
        <dbReference type="EMBL" id="KAA0048297.1"/>
    </source>
</evidence>
<evidence type="ECO:0000259" key="2">
    <source>
        <dbReference type="PROSITE" id="PS50994"/>
    </source>
</evidence>
<dbReference type="Pfam" id="PF25597">
    <property type="entry name" value="SH3_retrovirus"/>
    <property type="match status" value="1"/>
</dbReference>
<dbReference type="Pfam" id="PF22936">
    <property type="entry name" value="Pol_BBD"/>
    <property type="match status" value="1"/>
</dbReference>
<dbReference type="Proteomes" id="UP000321393">
    <property type="component" value="Unassembled WGS sequence"/>
</dbReference>
<dbReference type="GO" id="GO:0015074">
    <property type="term" value="P:DNA integration"/>
    <property type="evidence" value="ECO:0007669"/>
    <property type="project" value="InterPro"/>
</dbReference>
<dbReference type="InterPro" id="IPR001584">
    <property type="entry name" value="Integrase_cat-core"/>
</dbReference>
<dbReference type="PANTHER" id="PTHR47481:SF31">
    <property type="entry name" value="OS01G0873500 PROTEIN"/>
    <property type="match status" value="1"/>
</dbReference>
<dbReference type="Gene3D" id="3.30.420.10">
    <property type="entry name" value="Ribonuclease H-like superfamily/Ribonuclease H"/>
    <property type="match status" value="1"/>
</dbReference>
<evidence type="ECO:0000256" key="1">
    <source>
        <dbReference type="SAM" id="MobiDB-lite"/>
    </source>
</evidence>